<dbReference type="PANTHER" id="PTHR45694:SF18">
    <property type="entry name" value="GLUTAREDOXIN-1-RELATED"/>
    <property type="match status" value="1"/>
</dbReference>
<dbReference type="GO" id="GO:0015038">
    <property type="term" value="F:glutathione disulfide oxidoreductase activity"/>
    <property type="evidence" value="ECO:0007669"/>
    <property type="project" value="TreeGrafter"/>
</dbReference>
<dbReference type="STRING" id="37360.A0A0G4IJR8"/>
<feature type="domain" description="Glutaredoxin" evidence="1">
    <location>
        <begin position="52"/>
        <end position="108"/>
    </location>
</feature>
<dbReference type="Proteomes" id="UP000039324">
    <property type="component" value="Unassembled WGS sequence"/>
</dbReference>
<gene>
    <name evidence="2" type="ORF">PBRA_004091</name>
</gene>
<dbReference type="GO" id="GO:0005737">
    <property type="term" value="C:cytoplasm"/>
    <property type="evidence" value="ECO:0007669"/>
    <property type="project" value="TreeGrafter"/>
</dbReference>
<dbReference type="InterPro" id="IPR014025">
    <property type="entry name" value="Glutaredoxin_subgr"/>
</dbReference>
<dbReference type="PANTHER" id="PTHR45694">
    <property type="entry name" value="GLUTAREDOXIN 2"/>
    <property type="match status" value="1"/>
</dbReference>
<dbReference type="PRINTS" id="PR00160">
    <property type="entry name" value="GLUTAREDOXIN"/>
</dbReference>
<protein>
    <recommendedName>
        <fullName evidence="1">Glutaredoxin domain-containing protein</fullName>
    </recommendedName>
</protein>
<name>A0A0G4IJR8_PLABS</name>
<accession>A0A0G4IJR8</accession>
<evidence type="ECO:0000313" key="3">
    <source>
        <dbReference type="Proteomes" id="UP000039324"/>
    </source>
</evidence>
<keyword evidence="3" id="KW-1185">Reference proteome</keyword>
<dbReference type="GO" id="GO:0034599">
    <property type="term" value="P:cellular response to oxidative stress"/>
    <property type="evidence" value="ECO:0007669"/>
    <property type="project" value="TreeGrafter"/>
</dbReference>
<dbReference type="InterPro" id="IPR002109">
    <property type="entry name" value="Glutaredoxin"/>
</dbReference>
<dbReference type="AlphaFoldDB" id="A0A0G4IJR8"/>
<dbReference type="InterPro" id="IPR036249">
    <property type="entry name" value="Thioredoxin-like_sf"/>
</dbReference>
<sequence length="136" mass="15246">MGSSSSKVQLTPEQVTDQYIKSAFIVMFSRTWCLVGRPHCPSDRPPLLTVPPAWQYCKRLKKLLRQLNVDVAIIEVNKHENGSAIMNVLPSISGCQTTPQLFVGGQFVGGSDDVHRLHAEGKFLPLIEERRSSWNK</sequence>
<dbReference type="OMA" id="VNKHENG"/>
<dbReference type="Gene3D" id="3.40.30.10">
    <property type="entry name" value="Glutaredoxin"/>
    <property type="match status" value="1"/>
</dbReference>
<evidence type="ECO:0000259" key="1">
    <source>
        <dbReference type="Pfam" id="PF00462"/>
    </source>
</evidence>
<reference evidence="2 3" key="1">
    <citation type="submission" date="2015-02" db="EMBL/GenBank/DDBJ databases">
        <authorList>
            <person name="Chooi Y.-H."/>
        </authorList>
    </citation>
    <scope>NUCLEOTIDE SEQUENCE [LARGE SCALE GENOMIC DNA]</scope>
    <source>
        <strain evidence="2">E3</strain>
    </source>
</reference>
<dbReference type="OrthoDB" id="418495at2759"/>
<dbReference type="PROSITE" id="PS51354">
    <property type="entry name" value="GLUTAREDOXIN_2"/>
    <property type="match status" value="1"/>
</dbReference>
<organism evidence="2 3">
    <name type="scientific">Plasmodiophora brassicae</name>
    <name type="common">Clubroot disease agent</name>
    <dbReference type="NCBI Taxonomy" id="37360"/>
    <lineage>
        <taxon>Eukaryota</taxon>
        <taxon>Sar</taxon>
        <taxon>Rhizaria</taxon>
        <taxon>Endomyxa</taxon>
        <taxon>Phytomyxea</taxon>
        <taxon>Plasmodiophorida</taxon>
        <taxon>Plasmodiophoridae</taxon>
        <taxon>Plasmodiophora</taxon>
    </lineage>
</organism>
<evidence type="ECO:0000313" key="2">
    <source>
        <dbReference type="EMBL" id="CEO95325.1"/>
    </source>
</evidence>
<dbReference type="CDD" id="cd03419">
    <property type="entry name" value="GRX_GRXh_1_2_like"/>
    <property type="match status" value="1"/>
</dbReference>
<dbReference type="EMBL" id="CDSF01000013">
    <property type="protein sequence ID" value="CEO95325.1"/>
    <property type="molecule type" value="Genomic_DNA"/>
</dbReference>
<dbReference type="Pfam" id="PF00462">
    <property type="entry name" value="Glutaredoxin"/>
    <property type="match status" value="1"/>
</dbReference>
<proteinExistence type="predicted"/>
<dbReference type="SUPFAM" id="SSF52833">
    <property type="entry name" value="Thioredoxin-like"/>
    <property type="match status" value="1"/>
</dbReference>